<organism evidence="1 2">
    <name type="scientific">Breznakiella homolactica</name>
    <dbReference type="NCBI Taxonomy" id="2798577"/>
    <lineage>
        <taxon>Bacteria</taxon>
        <taxon>Pseudomonadati</taxon>
        <taxon>Spirochaetota</taxon>
        <taxon>Spirochaetia</taxon>
        <taxon>Spirochaetales</taxon>
        <taxon>Breznakiellaceae</taxon>
        <taxon>Breznakiella</taxon>
    </lineage>
</organism>
<dbReference type="AlphaFoldDB" id="A0A7T8BDP4"/>
<dbReference type="Pfam" id="PF14066">
    <property type="entry name" value="DUF4256"/>
    <property type="match status" value="1"/>
</dbReference>
<evidence type="ECO:0000313" key="1">
    <source>
        <dbReference type="EMBL" id="QQO11448.1"/>
    </source>
</evidence>
<name>A0A7T8BDP4_9SPIR</name>
<evidence type="ECO:0000313" key="2">
    <source>
        <dbReference type="Proteomes" id="UP000595917"/>
    </source>
</evidence>
<dbReference type="Proteomes" id="UP000595917">
    <property type="component" value="Chromosome"/>
</dbReference>
<gene>
    <name evidence="1" type="ORF">JFL75_19840</name>
</gene>
<proteinExistence type="predicted"/>
<protein>
    <submittedName>
        <fullName evidence="1">DUF4256 domain-containing protein</fullName>
    </submittedName>
</protein>
<dbReference type="KEGG" id="bhc:JFL75_19840"/>
<reference evidence="1" key="1">
    <citation type="submission" date="2021-01" db="EMBL/GenBank/DDBJ databases">
        <title>Description of Breznakiella homolactica.</title>
        <authorList>
            <person name="Song Y."/>
            <person name="Brune A."/>
        </authorList>
    </citation>
    <scope>NUCLEOTIDE SEQUENCE</scope>
    <source>
        <strain evidence="1">RmG30</strain>
    </source>
</reference>
<keyword evidence="2" id="KW-1185">Reference proteome</keyword>
<dbReference type="InterPro" id="IPR025352">
    <property type="entry name" value="DUF4256"/>
</dbReference>
<accession>A0A7T8BDP4</accession>
<dbReference type="EMBL" id="CP067089">
    <property type="protein sequence ID" value="QQO11448.1"/>
    <property type="molecule type" value="Genomic_DNA"/>
</dbReference>
<sequence length="186" mass="21376">MAQEILSKELRQKTLEILRDRFTENQGRHRGLKWEAIRKRLDKEPEKLWSLNEMEKTGGEPDVIGRDKTTGEYLFADCSAETPKGRMNLCYDREALDSRKTTRPKGSAAEKAAAMGVEILSEEQYRYLQKLGEFDSKTSSWILTPADVRSLGGALFADRRYGRIFVYHNSAPSYYSSRGFRGILRI</sequence>